<sequence>MADPTASSKISHHLTDNAGTPLLSSSSSQSGPQTSQSQSQSQALSSLTTAAVTAYDTASRLGLGIPQRILIETVSPGPLILHSYLNSQSSTRARAPTNGREIVEQAREELRPLSGTTKGSSAAGEIEGESVNGVVVNGVEHSKDVEVEGEGREEDGSARQAPPMLVATVVAASAAEAGEARRLAVRLERVGREFQREWVREQEGQSESAPGSGEDG</sequence>
<evidence type="ECO:0000313" key="3">
    <source>
        <dbReference type="Proteomes" id="UP000785200"/>
    </source>
</evidence>
<evidence type="ECO:0000313" key="2">
    <source>
        <dbReference type="EMBL" id="KAG0646241.1"/>
    </source>
</evidence>
<dbReference type="AlphaFoldDB" id="A0A9P6SLM6"/>
<name>A0A9P6SLM6_9HELO</name>
<dbReference type="Pfam" id="PF17233">
    <property type="entry name" value="DUF5308"/>
    <property type="match status" value="1"/>
</dbReference>
<feature type="region of interest" description="Disordered" evidence="1">
    <location>
        <begin position="1"/>
        <end position="49"/>
    </location>
</feature>
<reference evidence="2" key="1">
    <citation type="submission" date="2019-07" db="EMBL/GenBank/DDBJ databases">
        <title>Hyphodiscus hymeniophilus genome sequencing and assembly.</title>
        <authorList>
            <person name="Kramer G."/>
            <person name="Nodwell J."/>
        </authorList>
    </citation>
    <scope>NUCLEOTIDE SEQUENCE</scope>
    <source>
        <strain evidence="2">ATCC 34498</strain>
    </source>
</reference>
<accession>A0A9P6SLM6</accession>
<comment type="caution">
    <text evidence="2">The sequence shown here is derived from an EMBL/GenBank/DDBJ whole genome shotgun (WGS) entry which is preliminary data.</text>
</comment>
<evidence type="ECO:0000256" key="1">
    <source>
        <dbReference type="SAM" id="MobiDB-lite"/>
    </source>
</evidence>
<dbReference type="InterPro" id="IPR035186">
    <property type="entry name" value="DUF5308"/>
</dbReference>
<gene>
    <name evidence="2" type="ORF">D0Z07_8298</name>
</gene>
<organism evidence="2 3">
    <name type="scientific">Hyphodiscus hymeniophilus</name>
    <dbReference type="NCBI Taxonomy" id="353542"/>
    <lineage>
        <taxon>Eukaryota</taxon>
        <taxon>Fungi</taxon>
        <taxon>Dikarya</taxon>
        <taxon>Ascomycota</taxon>
        <taxon>Pezizomycotina</taxon>
        <taxon>Leotiomycetes</taxon>
        <taxon>Helotiales</taxon>
        <taxon>Hyphodiscaceae</taxon>
        <taxon>Hyphodiscus</taxon>
    </lineage>
</organism>
<dbReference type="Proteomes" id="UP000785200">
    <property type="component" value="Unassembled WGS sequence"/>
</dbReference>
<dbReference type="OrthoDB" id="5305418at2759"/>
<feature type="compositionally biased region" description="Low complexity" evidence="1">
    <location>
        <begin position="18"/>
        <end position="49"/>
    </location>
</feature>
<dbReference type="EMBL" id="VNKQ01000016">
    <property type="protein sequence ID" value="KAG0646241.1"/>
    <property type="molecule type" value="Genomic_DNA"/>
</dbReference>
<keyword evidence="3" id="KW-1185">Reference proteome</keyword>
<protein>
    <submittedName>
        <fullName evidence="2">Uncharacterized protein</fullName>
    </submittedName>
</protein>
<proteinExistence type="predicted"/>
<feature type="region of interest" description="Disordered" evidence="1">
    <location>
        <begin position="195"/>
        <end position="216"/>
    </location>
</feature>